<evidence type="ECO:0000313" key="14">
    <source>
        <dbReference type="Proteomes" id="UP000258927"/>
    </source>
</evidence>
<organism evidence="13 14">
    <name type="scientific">Maritalea myrionectae</name>
    <dbReference type="NCBI Taxonomy" id="454601"/>
    <lineage>
        <taxon>Bacteria</taxon>
        <taxon>Pseudomonadati</taxon>
        <taxon>Pseudomonadota</taxon>
        <taxon>Alphaproteobacteria</taxon>
        <taxon>Hyphomicrobiales</taxon>
        <taxon>Devosiaceae</taxon>
        <taxon>Maritalea</taxon>
    </lineage>
</organism>
<dbReference type="GO" id="GO:0050660">
    <property type="term" value="F:flavin adenine dinucleotide binding"/>
    <property type="evidence" value="ECO:0007669"/>
    <property type="project" value="UniProtKB-UniRule"/>
</dbReference>
<evidence type="ECO:0000256" key="1">
    <source>
        <dbReference type="ARBA" id="ARBA00001974"/>
    </source>
</evidence>
<evidence type="ECO:0000256" key="8">
    <source>
        <dbReference type="ARBA" id="ARBA00023027"/>
    </source>
</evidence>
<evidence type="ECO:0000256" key="10">
    <source>
        <dbReference type="ARBA" id="ARBA00031800"/>
    </source>
</evidence>
<evidence type="ECO:0000256" key="9">
    <source>
        <dbReference type="ARBA" id="ARBA00025948"/>
    </source>
</evidence>
<dbReference type="InterPro" id="IPR049312">
    <property type="entry name" value="GIDA_C_N"/>
</dbReference>
<dbReference type="PROSITE" id="PS01280">
    <property type="entry name" value="GIDA_1"/>
    <property type="match status" value="1"/>
</dbReference>
<evidence type="ECO:0000256" key="3">
    <source>
        <dbReference type="ARBA" id="ARBA00007653"/>
    </source>
</evidence>
<dbReference type="SMART" id="SM01228">
    <property type="entry name" value="GIDA_assoc_3"/>
    <property type="match status" value="1"/>
</dbReference>
<keyword evidence="7 11" id="KW-0274">FAD</keyword>
<dbReference type="GO" id="GO:0005829">
    <property type="term" value="C:cytosol"/>
    <property type="evidence" value="ECO:0007669"/>
    <property type="project" value="TreeGrafter"/>
</dbReference>
<evidence type="ECO:0000256" key="5">
    <source>
        <dbReference type="ARBA" id="ARBA00022630"/>
    </source>
</evidence>
<comment type="subunit">
    <text evidence="9 11">Homodimer. Heterotetramer of two MnmE and two MnmG subunits.</text>
</comment>
<dbReference type="FunFam" id="1.10.150.570:FF:000001">
    <property type="entry name" value="tRNA uridine 5-carboxymethylaminomethyl modification enzyme MnmG"/>
    <property type="match status" value="1"/>
</dbReference>
<dbReference type="InterPro" id="IPR026904">
    <property type="entry name" value="MnmG_C"/>
</dbReference>
<dbReference type="Gene3D" id="1.10.150.570">
    <property type="entry name" value="GidA associated domain, C-terminal subdomain"/>
    <property type="match status" value="1"/>
</dbReference>
<dbReference type="FunFam" id="3.50.50.60:FF:000002">
    <property type="entry name" value="tRNA uridine 5-carboxymethylaminomethyl modification enzyme MnmG"/>
    <property type="match status" value="1"/>
</dbReference>
<accession>A0A2R4MAF2</accession>
<keyword evidence="6 11" id="KW-0819">tRNA processing</keyword>
<dbReference type="InterPro" id="IPR036188">
    <property type="entry name" value="FAD/NAD-bd_sf"/>
</dbReference>
<dbReference type="STRING" id="1122213.GCA_000423365_03010"/>
<evidence type="ECO:0000313" key="13">
    <source>
        <dbReference type="EMBL" id="AVX02846.1"/>
    </source>
</evidence>
<comment type="caution">
    <text evidence="11">Lacks conserved residue(s) required for the propagation of feature annotation.</text>
</comment>
<comment type="similarity">
    <text evidence="3 11">Belongs to the MnmG family.</text>
</comment>
<dbReference type="FunFam" id="3.50.50.60:FF:000145">
    <property type="entry name" value="tRNA uridine 5-carboxymethylaminomethyl modification enzyme"/>
    <property type="match status" value="1"/>
</dbReference>
<keyword evidence="5 11" id="KW-0285">Flavoprotein</keyword>
<evidence type="ECO:0000259" key="12">
    <source>
        <dbReference type="SMART" id="SM01228"/>
    </source>
</evidence>
<dbReference type="Pfam" id="PF21680">
    <property type="entry name" value="GIDA_C_1st"/>
    <property type="match status" value="1"/>
</dbReference>
<evidence type="ECO:0000256" key="11">
    <source>
        <dbReference type="HAMAP-Rule" id="MF_00129"/>
    </source>
</evidence>
<dbReference type="Pfam" id="PF01134">
    <property type="entry name" value="GIDA"/>
    <property type="match status" value="1"/>
</dbReference>
<dbReference type="InterPro" id="IPR002218">
    <property type="entry name" value="MnmG-rel"/>
</dbReference>
<comment type="subcellular location">
    <subcellularLocation>
        <location evidence="11">Cytoplasm</location>
    </subcellularLocation>
</comment>
<dbReference type="InterPro" id="IPR040131">
    <property type="entry name" value="MnmG_N"/>
</dbReference>
<evidence type="ECO:0000256" key="2">
    <source>
        <dbReference type="ARBA" id="ARBA00003717"/>
    </source>
</evidence>
<dbReference type="GO" id="GO:0002098">
    <property type="term" value="P:tRNA wobble uridine modification"/>
    <property type="evidence" value="ECO:0007669"/>
    <property type="project" value="InterPro"/>
</dbReference>
<comment type="function">
    <text evidence="2 11">NAD-binding protein involved in the addition of a carboxymethylaminomethyl (cmnm) group at the wobble position (U34) of certain tRNAs, forming tRNA-cmnm(5)s(2)U34.</text>
</comment>
<dbReference type="InterPro" id="IPR020595">
    <property type="entry name" value="MnmG-rel_CS"/>
</dbReference>
<comment type="cofactor">
    <cofactor evidence="1 11">
        <name>FAD</name>
        <dbReference type="ChEBI" id="CHEBI:57692"/>
    </cofactor>
</comment>
<feature type="domain" description="tRNA uridine 5-carboxymethylaminomethyl modification enzyme C-terminal subdomain" evidence="12">
    <location>
        <begin position="541"/>
        <end position="612"/>
    </location>
</feature>
<feature type="binding site" evidence="11">
    <location>
        <begin position="272"/>
        <end position="286"/>
    </location>
    <ligand>
        <name>NAD(+)</name>
        <dbReference type="ChEBI" id="CHEBI:57540"/>
    </ligand>
</feature>
<dbReference type="HAMAP" id="MF_00129">
    <property type="entry name" value="MnmG_GidA"/>
    <property type="match status" value="1"/>
</dbReference>
<keyword evidence="14" id="KW-1185">Reference proteome</keyword>
<keyword evidence="8 11" id="KW-0520">NAD</keyword>
<protein>
    <recommendedName>
        <fullName evidence="4 11">tRNA uridine 5-carboxymethylaminomethyl modification enzyme MnmG</fullName>
    </recommendedName>
    <alternativeName>
        <fullName evidence="10 11">Glucose-inhibited division protein A</fullName>
    </alternativeName>
</protein>
<proteinExistence type="inferred from homology"/>
<evidence type="ECO:0000256" key="7">
    <source>
        <dbReference type="ARBA" id="ARBA00022827"/>
    </source>
</evidence>
<dbReference type="PANTHER" id="PTHR11806">
    <property type="entry name" value="GLUCOSE INHIBITED DIVISION PROTEIN A"/>
    <property type="match status" value="1"/>
</dbReference>
<dbReference type="Pfam" id="PF13932">
    <property type="entry name" value="SAM_GIDA_C"/>
    <property type="match status" value="1"/>
</dbReference>
<sequence length="626" mass="68196">MRQTMDYDVIIVGGGHAGSEAAAASARVGARTALITHQYAKIGEMSCNPAIGGLGKGHLVREIDALDGLMGRVADQAGIQYRMLNRRKGPAVRGPRAQADRKLYKAAMQAAIDAQPNLDVIEGEVDDIIVENGVLTGVALGNGTTISCAKVVLTTGTFLRGLIHLGEKKIPAGRAGEAPVLGLSDRLESLGLQLGRLKTGTPPRLDGRTINWDVLEVQHGDADKEPFSMLTDEITVPQVPCYITRTDKAMHQIIEDNLHLSAMYSGQIDSKGPRYCPSIEDKIVRFNDRDSHQIFLEPEGLDDHTIYPNGLSTSLPEAVQEQFIRALPGLENAEILQPGYAIEYDFVDPRELTHELELQKQSGLYLAGQINGTTGYEEAGAQGLLAGANAALAALGRDGMHLSRTESYLSVMIDDLVTRGVTEPYRMFTSRAEFRLHLRADNADQRLTPIGLAYGLVDPTRESVFTAKMVALDHASALLKSLTITPNEAAKHGLKVNADGVRRSAFELLSYPNIDLSDLQAIWPELNDIDPKTVEQVSVDAQYAVYLERQKVDVDAMRRDEKRAIPDWMDYGQLSGLSGEMRQKLEIARPKTIAHAQKIEGITPAAITLILAVIKRGYLIKKTGAA</sequence>
<dbReference type="EMBL" id="CP021330">
    <property type="protein sequence ID" value="AVX02846.1"/>
    <property type="molecule type" value="Genomic_DNA"/>
</dbReference>
<dbReference type="InterPro" id="IPR004416">
    <property type="entry name" value="MnmG"/>
</dbReference>
<reference evidence="13 14" key="1">
    <citation type="submission" date="2017-05" db="EMBL/GenBank/DDBJ databases">
        <title>Genome Analysis of Maritalea myrionectae HL2708#5.</title>
        <authorList>
            <consortium name="Cotde Inc.-PKNU"/>
            <person name="Jang D."/>
            <person name="Oh H.-M."/>
        </authorList>
    </citation>
    <scope>NUCLEOTIDE SEQUENCE [LARGE SCALE GENOMIC DNA]</scope>
    <source>
        <strain evidence="13 14">HL2708#5</strain>
    </source>
</reference>
<keyword evidence="11" id="KW-0963">Cytoplasm</keyword>
<dbReference type="Gene3D" id="1.10.10.1800">
    <property type="entry name" value="tRNA uridine 5-carboxymethylaminomethyl modification enzyme MnmG/GidA"/>
    <property type="match status" value="1"/>
</dbReference>
<dbReference type="PROSITE" id="PS01281">
    <property type="entry name" value="GIDA_2"/>
    <property type="match status" value="1"/>
</dbReference>
<evidence type="ECO:0000256" key="6">
    <source>
        <dbReference type="ARBA" id="ARBA00022694"/>
    </source>
</evidence>
<dbReference type="InterPro" id="IPR044920">
    <property type="entry name" value="MnmG_C_subdom_sf"/>
</dbReference>
<dbReference type="Proteomes" id="UP000258927">
    <property type="component" value="Chromosome"/>
</dbReference>
<dbReference type="SUPFAM" id="SSF51905">
    <property type="entry name" value="FAD/NAD(P)-binding domain"/>
    <property type="match status" value="1"/>
</dbReference>
<dbReference type="KEGG" id="mmyr:MXMO3_00298"/>
<dbReference type="AlphaFoldDB" id="A0A2R4MAF2"/>
<name>A0A2R4MAF2_9HYPH</name>
<dbReference type="GO" id="GO:0030488">
    <property type="term" value="P:tRNA methylation"/>
    <property type="evidence" value="ECO:0007669"/>
    <property type="project" value="TreeGrafter"/>
</dbReference>
<dbReference type="PANTHER" id="PTHR11806:SF0">
    <property type="entry name" value="PROTEIN MTO1 HOMOLOG, MITOCHONDRIAL"/>
    <property type="match status" value="1"/>
</dbReference>
<feature type="binding site" evidence="11">
    <location>
        <begin position="13"/>
        <end position="18"/>
    </location>
    <ligand>
        <name>FAD</name>
        <dbReference type="ChEBI" id="CHEBI:57692"/>
    </ligand>
</feature>
<dbReference type="NCBIfam" id="TIGR00136">
    <property type="entry name" value="mnmG_gidA"/>
    <property type="match status" value="1"/>
</dbReference>
<evidence type="ECO:0000256" key="4">
    <source>
        <dbReference type="ARBA" id="ARBA00020461"/>
    </source>
</evidence>
<gene>
    <name evidence="11" type="primary">mnmG</name>
    <name evidence="11" type="synonym">gidA</name>
    <name evidence="13" type="ORF">MXMO3_00298</name>
</gene>
<dbReference type="RefSeq" id="WP_205468058.1">
    <property type="nucleotide sequence ID" value="NZ_CP021330.1"/>
</dbReference>
<dbReference type="InterPro" id="IPR047001">
    <property type="entry name" value="MnmG_C_subdom"/>
</dbReference>
<dbReference type="Gene3D" id="3.50.50.60">
    <property type="entry name" value="FAD/NAD(P)-binding domain"/>
    <property type="match status" value="2"/>
</dbReference>